<evidence type="ECO:0000256" key="1">
    <source>
        <dbReference type="SAM" id="MobiDB-lite"/>
    </source>
</evidence>
<dbReference type="PROSITE" id="PS51257">
    <property type="entry name" value="PROKAR_LIPOPROTEIN"/>
    <property type="match status" value="1"/>
</dbReference>
<feature type="chain" id="PRO_5031239450" description="Lipoprotein" evidence="2">
    <location>
        <begin position="27"/>
        <end position="152"/>
    </location>
</feature>
<evidence type="ECO:0008006" key="5">
    <source>
        <dbReference type="Google" id="ProtNLM"/>
    </source>
</evidence>
<evidence type="ECO:0000256" key="2">
    <source>
        <dbReference type="SAM" id="SignalP"/>
    </source>
</evidence>
<keyword evidence="4" id="KW-1185">Reference proteome</keyword>
<feature type="compositionally biased region" description="Low complexity" evidence="1">
    <location>
        <begin position="32"/>
        <end position="60"/>
    </location>
</feature>
<dbReference type="RefSeq" id="WP_167170895.1">
    <property type="nucleotide sequence ID" value="NZ_JAAOYM010000001.1"/>
</dbReference>
<organism evidence="3 4">
    <name type="scientific">Saccharomonospora amisosensis</name>
    <dbReference type="NCBI Taxonomy" id="1128677"/>
    <lineage>
        <taxon>Bacteria</taxon>
        <taxon>Bacillati</taxon>
        <taxon>Actinomycetota</taxon>
        <taxon>Actinomycetes</taxon>
        <taxon>Pseudonocardiales</taxon>
        <taxon>Pseudonocardiaceae</taxon>
        <taxon>Saccharomonospora</taxon>
    </lineage>
</organism>
<protein>
    <recommendedName>
        <fullName evidence="5">Lipoprotein</fullName>
    </recommendedName>
</protein>
<name>A0A7X5UQF1_9PSEU</name>
<dbReference type="Proteomes" id="UP000545493">
    <property type="component" value="Unassembled WGS sequence"/>
</dbReference>
<accession>A0A7X5UQF1</accession>
<gene>
    <name evidence="3" type="ORF">FHU38_002661</name>
</gene>
<dbReference type="EMBL" id="JAAOYM010000001">
    <property type="protein sequence ID" value="NIJ12317.1"/>
    <property type="molecule type" value="Genomic_DNA"/>
</dbReference>
<evidence type="ECO:0000313" key="4">
    <source>
        <dbReference type="Proteomes" id="UP000545493"/>
    </source>
</evidence>
<reference evidence="3 4" key="1">
    <citation type="submission" date="2020-03" db="EMBL/GenBank/DDBJ databases">
        <title>Sequencing the genomes of 1000 actinobacteria strains.</title>
        <authorList>
            <person name="Klenk H.-P."/>
        </authorList>
    </citation>
    <scope>NUCLEOTIDE SEQUENCE [LARGE SCALE GENOMIC DNA]</scope>
    <source>
        <strain evidence="3 4">DSM 45685</strain>
    </source>
</reference>
<sequence length="152" mass="15357">MSRFGTTLPAVAATLGCVFGALGVAACNGTPTTTTPTPTAESPTAESPTAESPTAESPTTGEDIAGLPRYQPSATISQAGGSTVLRTADSVQQVQRFYADAVSSGGWQVVSRADTPNFASFVVKRSGQGASITIAPGTDSRTLITISTYPSP</sequence>
<comment type="caution">
    <text evidence="3">The sequence shown here is derived from an EMBL/GenBank/DDBJ whole genome shotgun (WGS) entry which is preliminary data.</text>
</comment>
<evidence type="ECO:0000313" key="3">
    <source>
        <dbReference type="EMBL" id="NIJ12317.1"/>
    </source>
</evidence>
<keyword evidence="2" id="KW-0732">Signal</keyword>
<feature type="region of interest" description="Disordered" evidence="1">
    <location>
        <begin position="32"/>
        <end position="75"/>
    </location>
</feature>
<proteinExistence type="predicted"/>
<feature type="signal peptide" evidence="2">
    <location>
        <begin position="1"/>
        <end position="26"/>
    </location>
</feature>
<dbReference type="AlphaFoldDB" id="A0A7X5UQF1"/>